<dbReference type="InterPro" id="IPR007577">
    <property type="entry name" value="GlycoTrfase_DXD_sugar-bd_CS"/>
</dbReference>
<dbReference type="GO" id="GO:0016020">
    <property type="term" value="C:membrane"/>
    <property type="evidence" value="ECO:0007669"/>
    <property type="project" value="GOC"/>
</dbReference>
<name>A0A1Q9DDA8_SYMMI</name>
<dbReference type="SUPFAM" id="SSF53448">
    <property type="entry name" value="Nucleotide-diphospho-sugar transferases"/>
    <property type="match status" value="1"/>
</dbReference>
<evidence type="ECO:0000256" key="2">
    <source>
        <dbReference type="SAM" id="SignalP"/>
    </source>
</evidence>
<proteinExistence type="predicted"/>
<dbReference type="OrthoDB" id="407609at2759"/>
<keyword evidence="2" id="KW-0732">Signal</keyword>
<keyword evidence="4" id="KW-1185">Reference proteome</keyword>
<evidence type="ECO:0008006" key="5">
    <source>
        <dbReference type="Google" id="ProtNLM"/>
    </source>
</evidence>
<dbReference type="GO" id="GO:0000030">
    <property type="term" value="F:mannosyltransferase activity"/>
    <property type="evidence" value="ECO:0007669"/>
    <property type="project" value="TreeGrafter"/>
</dbReference>
<evidence type="ECO:0000313" key="3">
    <source>
        <dbReference type="EMBL" id="OLP93206.1"/>
    </source>
</evidence>
<reference evidence="3 4" key="1">
    <citation type="submission" date="2016-02" db="EMBL/GenBank/DDBJ databases">
        <title>Genome analysis of coral dinoflagellate symbionts highlights evolutionary adaptations to a symbiotic lifestyle.</title>
        <authorList>
            <person name="Aranda M."/>
            <person name="Li Y."/>
            <person name="Liew Y.J."/>
            <person name="Baumgarten S."/>
            <person name="Simakov O."/>
            <person name="Wilson M."/>
            <person name="Piel J."/>
            <person name="Ashoor H."/>
            <person name="Bougouffa S."/>
            <person name="Bajic V.B."/>
            <person name="Ryu T."/>
            <person name="Ravasi T."/>
            <person name="Bayer T."/>
            <person name="Micklem G."/>
            <person name="Kim H."/>
            <person name="Bhak J."/>
            <person name="Lajeunesse T.C."/>
            <person name="Voolstra C.R."/>
        </authorList>
    </citation>
    <scope>NUCLEOTIDE SEQUENCE [LARGE SCALE GENOMIC DNA]</scope>
    <source>
        <strain evidence="3 4">CCMP2467</strain>
    </source>
</reference>
<dbReference type="GO" id="GO:0051999">
    <property type="term" value="P:mannosyl-inositol phosphorylceramide biosynthetic process"/>
    <property type="evidence" value="ECO:0007669"/>
    <property type="project" value="TreeGrafter"/>
</dbReference>
<protein>
    <recommendedName>
        <fullName evidence="5">Initiation-specific alpha-1,6-mannosyltransferase</fullName>
    </recommendedName>
</protein>
<evidence type="ECO:0000313" key="4">
    <source>
        <dbReference type="Proteomes" id="UP000186817"/>
    </source>
</evidence>
<dbReference type="AlphaFoldDB" id="A0A1Q9DDA8"/>
<dbReference type="Proteomes" id="UP000186817">
    <property type="component" value="Unassembled WGS sequence"/>
</dbReference>
<dbReference type="EMBL" id="LSRX01000591">
    <property type="protein sequence ID" value="OLP93206.1"/>
    <property type="molecule type" value="Genomic_DNA"/>
</dbReference>
<dbReference type="PANTHER" id="PTHR32385:SF15">
    <property type="entry name" value="INOSITOL PHOSPHOCERAMIDE MANNOSYLTRANSFERASE 1"/>
    <property type="match status" value="1"/>
</dbReference>
<dbReference type="InterPro" id="IPR051706">
    <property type="entry name" value="Glycosyltransferase_domain"/>
</dbReference>
<dbReference type="Pfam" id="PF04488">
    <property type="entry name" value="Gly_transf_sug"/>
    <property type="match status" value="1"/>
</dbReference>
<evidence type="ECO:0000256" key="1">
    <source>
        <dbReference type="ARBA" id="ARBA00022679"/>
    </source>
</evidence>
<dbReference type="InterPro" id="IPR029044">
    <property type="entry name" value="Nucleotide-diphossugar_trans"/>
</dbReference>
<gene>
    <name evidence="3" type="ORF">AK812_SmicGene24930</name>
</gene>
<comment type="caution">
    <text evidence="3">The sequence shown here is derived from an EMBL/GenBank/DDBJ whole genome shotgun (WGS) entry which is preliminary data.</text>
</comment>
<accession>A0A1Q9DDA8</accession>
<sequence>MPMSSYRQPRVISFMWRHFPWALVAGLASQCPAAFSQEAPEVEDLALLTTRARAGNSPRIPAIVHFNYKIDLHIDDDSFDFGDVSKDDRDLLQVLKKNCKHTVDTFGGDVDKVYFYDDRDCRDELRKLDDFDGDKLADGFGRFQNGRFKSDLCRLAQLYKYGGYYFDTDILPVTSVRRVLEPETTFATARSTFKGDVLVFQAFLAATPKHPFIAEQLKEFGKWIDENHGEEEHPNLGCWLLGRSLDSWSDRVKEDPKVEKDGEVVRFFHEHEIKELKKEYSGLSEGVAKWKECRVAVVDQATKQLVMYSRVVTTNHNAVCTEELDILNRES</sequence>
<feature type="signal peptide" evidence="2">
    <location>
        <begin position="1"/>
        <end position="36"/>
    </location>
</feature>
<dbReference type="PANTHER" id="PTHR32385">
    <property type="entry name" value="MANNOSYL PHOSPHORYLINOSITOL CERAMIDE SYNTHASE"/>
    <property type="match status" value="1"/>
</dbReference>
<feature type="chain" id="PRO_5010214346" description="Initiation-specific alpha-1,6-mannosyltransferase" evidence="2">
    <location>
        <begin position="37"/>
        <end position="331"/>
    </location>
</feature>
<organism evidence="3 4">
    <name type="scientific">Symbiodinium microadriaticum</name>
    <name type="common">Dinoflagellate</name>
    <name type="synonym">Zooxanthella microadriatica</name>
    <dbReference type="NCBI Taxonomy" id="2951"/>
    <lineage>
        <taxon>Eukaryota</taxon>
        <taxon>Sar</taxon>
        <taxon>Alveolata</taxon>
        <taxon>Dinophyceae</taxon>
        <taxon>Suessiales</taxon>
        <taxon>Symbiodiniaceae</taxon>
        <taxon>Symbiodinium</taxon>
    </lineage>
</organism>
<dbReference type="Gene3D" id="3.90.550.20">
    <property type="match status" value="1"/>
</dbReference>
<keyword evidence="1" id="KW-0808">Transferase</keyword>